<dbReference type="Proteomes" id="UP000519439">
    <property type="component" value="Unassembled WGS sequence"/>
</dbReference>
<evidence type="ECO:0000313" key="2">
    <source>
        <dbReference type="EMBL" id="MBB4040782.1"/>
    </source>
</evidence>
<name>A0A7W6IG07_9HYPH</name>
<dbReference type="RefSeq" id="WP_027316363.1">
    <property type="nucleotide sequence ID" value="NZ_JACIDC010000007.1"/>
</dbReference>
<organism evidence="2 3">
    <name type="scientific">Microvirga flocculans</name>
    <dbReference type="NCBI Taxonomy" id="217168"/>
    <lineage>
        <taxon>Bacteria</taxon>
        <taxon>Pseudomonadati</taxon>
        <taxon>Pseudomonadota</taxon>
        <taxon>Alphaproteobacteria</taxon>
        <taxon>Hyphomicrobiales</taxon>
        <taxon>Methylobacteriaceae</taxon>
        <taxon>Microvirga</taxon>
    </lineage>
</organism>
<sequence length="132" mass="15201">MKDRIRKIDRILKVQQHLQKEAELRLSRLEREAVALKEAQETLIQTMNDHETLHGLFVDVASRRLQVLASQASVVEKAKSHQKALTLDRALQTKRTEKMLTGLKGEDRREEEKKELVQILETLVKGAHASFP</sequence>
<feature type="coiled-coil region" evidence="1">
    <location>
        <begin position="12"/>
        <end position="46"/>
    </location>
</feature>
<accession>A0A7W6IG07</accession>
<dbReference type="EMBL" id="JACIDC010000007">
    <property type="protein sequence ID" value="MBB4040782.1"/>
    <property type="molecule type" value="Genomic_DNA"/>
</dbReference>
<keyword evidence="1" id="KW-0175">Coiled coil</keyword>
<evidence type="ECO:0000313" key="3">
    <source>
        <dbReference type="Proteomes" id="UP000519439"/>
    </source>
</evidence>
<comment type="caution">
    <text evidence="2">The sequence shown here is derived from an EMBL/GenBank/DDBJ whole genome shotgun (WGS) entry which is preliminary data.</text>
</comment>
<dbReference type="AlphaFoldDB" id="A0A7W6IG07"/>
<evidence type="ECO:0000256" key="1">
    <source>
        <dbReference type="SAM" id="Coils"/>
    </source>
</evidence>
<reference evidence="2 3" key="1">
    <citation type="submission" date="2020-08" db="EMBL/GenBank/DDBJ databases">
        <title>Genomic Encyclopedia of Type Strains, Phase IV (KMG-IV): sequencing the most valuable type-strain genomes for metagenomic binning, comparative biology and taxonomic classification.</title>
        <authorList>
            <person name="Goeker M."/>
        </authorList>
    </citation>
    <scope>NUCLEOTIDE SEQUENCE [LARGE SCALE GENOMIC DNA]</scope>
    <source>
        <strain evidence="2 3">DSM 15743</strain>
    </source>
</reference>
<keyword evidence="3" id="KW-1185">Reference proteome</keyword>
<proteinExistence type="predicted"/>
<protein>
    <submittedName>
        <fullName evidence="2">Uncharacterized protein</fullName>
    </submittedName>
</protein>
<gene>
    <name evidence="2" type="ORF">GGR34_002439</name>
</gene>